<proteinExistence type="predicted"/>
<comment type="caution">
    <text evidence="1">The sequence shown here is derived from an EMBL/GenBank/DDBJ whole genome shotgun (WGS) entry which is preliminary data.</text>
</comment>
<dbReference type="RefSeq" id="WP_097897202.1">
    <property type="nucleotide sequence ID" value="NZ_NVOR01000021.1"/>
</dbReference>
<dbReference type="Proteomes" id="UP000221020">
    <property type="component" value="Unassembled WGS sequence"/>
</dbReference>
<dbReference type="AlphaFoldDB" id="A0AA91ZU53"/>
<name>A0AA91ZU53_9BACI</name>
<protein>
    <recommendedName>
        <fullName evidence="3">DUF2515 domain-containing protein</fullName>
    </recommendedName>
</protein>
<reference evidence="1 2" key="1">
    <citation type="submission" date="2017-09" db="EMBL/GenBank/DDBJ databases">
        <title>Large-scale bioinformatics analysis of Bacillus genomes uncovers conserved roles of natural products in bacterial physiology.</title>
        <authorList>
            <consortium name="Agbiome Team Llc"/>
            <person name="Bleich R.M."/>
            <person name="Grubbs K.J."/>
            <person name="Santa Maria K.C."/>
            <person name="Allen S.E."/>
            <person name="Farag S."/>
            <person name="Shank E.A."/>
            <person name="Bowers A."/>
        </authorList>
    </citation>
    <scope>NUCLEOTIDE SEQUENCE [LARGE SCALE GENOMIC DNA]</scope>
    <source>
        <strain evidence="1 2">AFS092012</strain>
    </source>
</reference>
<gene>
    <name evidence="1" type="ORF">CON65_07600</name>
</gene>
<dbReference type="InterPro" id="IPR019658">
    <property type="entry name" value="DUF2515"/>
</dbReference>
<organism evidence="1 2">
    <name type="scientific">Bacillus pseudomycoides</name>
    <dbReference type="NCBI Taxonomy" id="64104"/>
    <lineage>
        <taxon>Bacteria</taxon>
        <taxon>Bacillati</taxon>
        <taxon>Bacillota</taxon>
        <taxon>Bacilli</taxon>
        <taxon>Bacillales</taxon>
        <taxon>Bacillaceae</taxon>
        <taxon>Bacillus</taxon>
        <taxon>Bacillus cereus group</taxon>
    </lineage>
</organism>
<dbReference type="Pfam" id="PF10720">
    <property type="entry name" value="DUF2515"/>
    <property type="match status" value="1"/>
</dbReference>
<accession>A0AA91ZU53</accession>
<dbReference type="EMBL" id="NVOR01000021">
    <property type="protein sequence ID" value="PED83052.1"/>
    <property type="molecule type" value="Genomic_DNA"/>
</dbReference>
<sequence length="341" mass="41523">MFVWNEYEKIQNERRGISCTKEEKHLIMYIKEQMTLANIDNISRTHAYQEYYLRNKEIRWSFLASMVSRNSGWNMTDLEGKYYPNVLSEERRKQLFLTYESANWLIFSDAYPQLLLYEHSKEGGATLFHLLQFFEISIFMEKEWKRFWVERDMNRLMTALIINEQNKIQKPVIENSYFQKRVFDTALFKFQEWFHFNTVIFPTVEGNLYGFSVYEFEKLQKRIELGKNLAWLLFHPDYEELFDDFALHTVHTGSRMDYEQYFKVSKEQDTPQLRDVFSIVPHQKKIETDWFHSGMDVETLFLHKEPKEETDITVWFRDKQKQVHLFSTLNGFFKRLDDFMI</sequence>
<evidence type="ECO:0008006" key="3">
    <source>
        <dbReference type="Google" id="ProtNLM"/>
    </source>
</evidence>
<evidence type="ECO:0000313" key="1">
    <source>
        <dbReference type="EMBL" id="PED83052.1"/>
    </source>
</evidence>
<evidence type="ECO:0000313" key="2">
    <source>
        <dbReference type="Proteomes" id="UP000221020"/>
    </source>
</evidence>